<dbReference type="GO" id="GO:0046872">
    <property type="term" value="F:metal ion binding"/>
    <property type="evidence" value="ECO:0007669"/>
    <property type="project" value="UniProtKB-KW"/>
</dbReference>
<organism evidence="12 13">
    <name type="scientific">Perkinsus olseni</name>
    <name type="common">Perkinsus atlanticus</name>
    <dbReference type="NCBI Taxonomy" id="32597"/>
    <lineage>
        <taxon>Eukaryota</taxon>
        <taxon>Sar</taxon>
        <taxon>Alveolata</taxon>
        <taxon>Perkinsozoa</taxon>
        <taxon>Perkinsea</taxon>
        <taxon>Perkinsida</taxon>
        <taxon>Perkinsidae</taxon>
        <taxon>Perkinsus</taxon>
    </lineage>
</organism>
<dbReference type="Gene3D" id="3.40.50.1000">
    <property type="entry name" value="HAD superfamily/HAD-like"/>
    <property type="match status" value="1"/>
</dbReference>
<feature type="transmembrane region" description="Helical" evidence="10">
    <location>
        <begin position="930"/>
        <end position="949"/>
    </location>
</feature>
<keyword evidence="3" id="KW-0479">Metal-binding</keyword>
<feature type="domain" description="P-type ATPase A" evidence="11">
    <location>
        <begin position="282"/>
        <end position="409"/>
    </location>
</feature>
<dbReference type="InterPro" id="IPR023299">
    <property type="entry name" value="ATPase_P-typ_cyto_dom_N"/>
</dbReference>
<feature type="transmembrane region" description="Helical" evidence="10">
    <location>
        <begin position="955"/>
        <end position="972"/>
    </location>
</feature>
<feature type="transmembrane region" description="Helical" evidence="10">
    <location>
        <begin position="12"/>
        <end position="37"/>
    </location>
</feature>
<feature type="transmembrane region" description="Helical" evidence="10">
    <location>
        <begin position="429"/>
        <end position="449"/>
    </location>
</feature>
<comment type="subcellular location">
    <subcellularLocation>
        <location evidence="1">Membrane</location>
        <topology evidence="1">Multi-pass membrane protein</topology>
    </subcellularLocation>
</comment>
<dbReference type="OrthoDB" id="48943at2759"/>
<dbReference type="SFLD" id="SFLDS00003">
    <property type="entry name" value="Haloacid_Dehalogenase"/>
    <property type="match status" value="1"/>
</dbReference>
<dbReference type="AlphaFoldDB" id="A0A7J6NR03"/>
<dbReference type="SUPFAM" id="SSF81660">
    <property type="entry name" value="Metal cation-transporting ATPase, ATP-binding domain N"/>
    <property type="match status" value="1"/>
</dbReference>
<dbReference type="GO" id="GO:0015662">
    <property type="term" value="F:P-type ion transporter activity"/>
    <property type="evidence" value="ECO:0007669"/>
    <property type="project" value="TreeGrafter"/>
</dbReference>
<evidence type="ECO:0000256" key="9">
    <source>
        <dbReference type="ARBA" id="ARBA00023136"/>
    </source>
</evidence>
<keyword evidence="4" id="KW-0547">Nucleotide-binding</keyword>
<gene>
    <name evidence="12" type="primary">UNK-2_4</name>
    <name evidence="12" type="ORF">FOZ60_005665</name>
</gene>
<dbReference type="Pfam" id="PF13246">
    <property type="entry name" value="Cation_ATPase"/>
    <property type="match status" value="1"/>
</dbReference>
<dbReference type="InterPro" id="IPR023298">
    <property type="entry name" value="ATPase_P-typ_TM_dom_sf"/>
</dbReference>
<dbReference type="InterPro" id="IPR023214">
    <property type="entry name" value="HAD_sf"/>
</dbReference>
<dbReference type="SFLD" id="SFLDF00027">
    <property type="entry name" value="p-type_atpase"/>
    <property type="match status" value="1"/>
</dbReference>
<proteinExistence type="predicted"/>
<feature type="transmembrane region" description="Helical" evidence="10">
    <location>
        <begin position="1071"/>
        <end position="1088"/>
    </location>
</feature>
<feature type="transmembrane region" description="Helical" evidence="10">
    <location>
        <begin position="58"/>
        <end position="76"/>
    </location>
</feature>
<evidence type="ECO:0000313" key="12">
    <source>
        <dbReference type="EMBL" id="KAF4686086.1"/>
    </source>
</evidence>
<name>A0A7J6NR03_PEROL</name>
<feature type="transmembrane region" description="Helical" evidence="10">
    <location>
        <begin position="217"/>
        <end position="237"/>
    </location>
</feature>
<keyword evidence="5" id="KW-0067">ATP-binding</keyword>
<dbReference type="GO" id="GO:0005524">
    <property type="term" value="F:ATP binding"/>
    <property type="evidence" value="ECO:0007669"/>
    <property type="project" value="UniProtKB-KW"/>
</dbReference>
<evidence type="ECO:0000256" key="5">
    <source>
        <dbReference type="ARBA" id="ARBA00022840"/>
    </source>
</evidence>
<feature type="transmembrane region" description="Helical" evidence="10">
    <location>
        <begin position="243"/>
        <end position="261"/>
    </location>
</feature>
<comment type="caution">
    <text evidence="12">The sequence shown here is derived from an EMBL/GenBank/DDBJ whole genome shotgun (WGS) entry which is preliminary data.</text>
</comment>
<dbReference type="GO" id="GO:0019829">
    <property type="term" value="F:ATPase-coupled monoatomic cation transmembrane transporter activity"/>
    <property type="evidence" value="ECO:0007669"/>
    <property type="project" value="TreeGrafter"/>
</dbReference>
<dbReference type="GO" id="GO:0005789">
    <property type="term" value="C:endoplasmic reticulum membrane"/>
    <property type="evidence" value="ECO:0007669"/>
    <property type="project" value="TreeGrafter"/>
</dbReference>
<feature type="transmembrane region" description="Helical" evidence="10">
    <location>
        <begin position="992"/>
        <end position="1013"/>
    </location>
</feature>
<feature type="transmembrane region" description="Helical" evidence="10">
    <location>
        <begin position="88"/>
        <end position="110"/>
    </location>
</feature>
<keyword evidence="7" id="KW-1278">Translocase</keyword>
<dbReference type="Gene3D" id="3.40.1110.10">
    <property type="entry name" value="Calcium-transporting ATPase, cytoplasmic domain N"/>
    <property type="match status" value="1"/>
</dbReference>
<reference evidence="12 13" key="1">
    <citation type="submission" date="2020-04" db="EMBL/GenBank/DDBJ databases">
        <title>Perkinsus olseni comparative genomics.</title>
        <authorList>
            <person name="Bogema D.R."/>
        </authorList>
    </citation>
    <scope>NUCLEOTIDE SEQUENCE [LARGE SCALE GENOMIC DNA]</scope>
    <source>
        <strain evidence="12">00978-12</strain>
    </source>
</reference>
<dbReference type="InterPro" id="IPR044492">
    <property type="entry name" value="P_typ_ATPase_HD_dom"/>
</dbReference>
<feature type="transmembrane region" description="Helical" evidence="10">
    <location>
        <begin position="1108"/>
        <end position="1127"/>
    </location>
</feature>
<evidence type="ECO:0000256" key="7">
    <source>
        <dbReference type="ARBA" id="ARBA00022967"/>
    </source>
</evidence>
<dbReference type="PROSITE" id="PS00154">
    <property type="entry name" value="ATPASE_E1_E2"/>
    <property type="match status" value="1"/>
</dbReference>
<dbReference type="InterPro" id="IPR006544">
    <property type="entry name" value="P-type_TPase_V"/>
</dbReference>
<evidence type="ECO:0000256" key="6">
    <source>
        <dbReference type="ARBA" id="ARBA00022842"/>
    </source>
</evidence>
<evidence type="ECO:0000256" key="10">
    <source>
        <dbReference type="SAM" id="Phobius"/>
    </source>
</evidence>
<dbReference type="InterPro" id="IPR059000">
    <property type="entry name" value="ATPase_P-type_domA"/>
</dbReference>
<keyword evidence="8 10" id="KW-1133">Transmembrane helix</keyword>
<evidence type="ECO:0000313" key="13">
    <source>
        <dbReference type="Proteomes" id="UP000541610"/>
    </source>
</evidence>
<evidence type="ECO:0000259" key="11">
    <source>
        <dbReference type="Pfam" id="PF00122"/>
    </source>
</evidence>
<dbReference type="PANTHER" id="PTHR45630:SF7">
    <property type="entry name" value="ENDOPLASMIC RETICULUM TRANSMEMBRANE HELIX TRANSLOCASE"/>
    <property type="match status" value="1"/>
</dbReference>
<evidence type="ECO:0000256" key="2">
    <source>
        <dbReference type="ARBA" id="ARBA00022692"/>
    </source>
</evidence>
<evidence type="ECO:0000256" key="3">
    <source>
        <dbReference type="ARBA" id="ARBA00022723"/>
    </source>
</evidence>
<dbReference type="SFLD" id="SFLDG00002">
    <property type="entry name" value="C1.7:_P-type_atpase_like"/>
    <property type="match status" value="1"/>
</dbReference>
<evidence type="ECO:0000256" key="4">
    <source>
        <dbReference type="ARBA" id="ARBA00022741"/>
    </source>
</evidence>
<keyword evidence="9 10" id="KW-0472">Membrane</keyword>
<dbReference type="GO" id="GO:0006874">
    <property type="term" value="P:intracellular calcium ion homeostasis"/>
    <property type="evidence" value="ECO:0007669"/>
    <property type="project" value="TreeGrafter"/>
</dbReference>
<dbReference type="Pfam" id="PF00122">
    <property type="entry name" value="E1-E2_ATPase"/>
    <property type="match status" value="1"/>
</dbReference>
<keyword evidence="6" id="KW-0460">Magnesium</keyword>
<dbReference type="SUPFAM" id="SSF56784">
    <property type="entry name" value="HAD-like"/>
    <property type="match status" value="1"/>
</dbReference>
<dbReference type="SUPFAM" id="SSF81665">
    <property type="entry name" value="Calcium ATPase, transmembrane domain M"/>
    <property type="match status" value="1"/>
</dbReference>
<accession>A0A7J6NR03</accession>
<dbReference type="InterPro" id="IPR008250">
    <property type="entry name" value="ATPase_P-typ_transduc_dom_A_sf"/>
</dbReference>
<evidence type="ECO:0000256" key="8">
    <source>
        <dbReference type="ARBA" id="ARBA00022989"/>
    </source>
</evidence>
<keyword evidence="2 10" id="KW-0812">Transmembrane</keyword>
<dbReference type="InterPro" id="IPR018303">
    <property type="entry name" value="ATPase_P-typ_P_site"/>
</dbReference>
<dbReference type="Gene3D" id="2.70.150.10">
    <property type="entry name" value="Calcium-transporting ATPase, cytoplasmic transduction domain A"/>
    <property type="match status" value="1"/>
</dbReference>
<sequence>MNLLDDPTEPSGPISVTVSSITPSFYKCLTLISVISIHQREPQKWRKRHFIFYKERSLLYRLDGPLWLILHAWLMTSVEIRDDGELEHFVPLVLSGLAHLLLHLMGHWSVAARCLIAFTRLPSYTSEVTHVKVVTSEKSLLCPIQRRNGDQVWIDYQRKKLLLDPKDGTFHRPKYPVDHTLDFYSSSRGLSEEEIAKAEGTYFDNTLNLPVPKFQELLLQHVTAPFFVFQMICGLLWLFDDYWYYSLMTIILLVMLEIMTIKRRIRDMSEIRSIKPPIYELAVLREGRWTFIPSSRLLPGDIVCVTTNNPVVPADMLILAGSSAVVNESMLTGESTPNLKESILSSSDIKLNCRGVHKDNILFSGTRLVLTKPPTAPDSGMLRKAPYKQGAVCYVLRTGFDTVQGKLVRTILYSSERVTGTNSREATTFLLGLVAVALVASAYVAYYRLVVEPSLTSSKWKLFLSLTHIITNVVPPEFPVTMSIAVTMCLGHLMRNGVYCTEPFRLPFAGQVDVCCFDKTGTITNGEMTLQATKMLPGASSVDSGKLLDLVLSCCHSLTAVDPAATVLVGDPLEQAMFTAARTATNAAAIYLPGSGPPTFQIFGTQKYSQVARFPFNSELQRMSVAMKHENGPASELLILSKGSPEMMETLLEEVPQDYEETYQDLAGEGLRVIAAAYKRVSNHSEITDRGEVEKNLHFVAFIAFRNEVKTGTLKAVKHLKEMGRKVPLCMITGDHPSTSCEVAQSIGLKSTDSDGVLLLSDDASEWKPLFDSEDYTVSVDWGFEHSDQYTLCVQGKSVEALLEKPDVDLSKITVFSRMSPVHKEDVIKRMVADGKITLMCGDGTNDVGALKAAHVGISLLSSDSGPMSRKRKLQLRDAELHGAAPIAKIGMDASVAAPFTYRGECIKCVPFVLRCGRAVHSVVMMMYKILALNSLLGAFSLSVLTLHGAKFGDFQSAVEAIAVSLIFTAMGRSKPESRLSQFKPVTSIFHWSVQLSLALQLVTHVILLLAGWKLAVSYTTEEPVVDLDSAFEPTLLNSQMFIQTAACHFSAFLANYEGPPSMKPIKANRPLWMGLIAAVSTVLLVASEASPDFNELFSIVRFPDSEGYHRWSMFLVVCHFLLPVFAGRWCMHLEKVDQGYEQRWRL</sequence>
<dbReference type="PRINTS" id="PR00119">
    <property type="entry name" value="CATATPASE"/>
</dbReference>
<dbReference type="PANTHER" id="PTHR45630">
    <property type="entry name" value="CATION-TRANSPORTING ATPASE-RELATED"/>
    <property type="match status" value="1"/>
</dbReference>
<dbReference type="EMBL" id="JABANP010000235">
    <property type="protein sequence ID" value="KAF4686086.1"/>
    <property type="molecule type" value="Genomic_DNA"/>
</dbReference>
<dbReference type="InterPro" id="IPR036412">
    <property type="entry name" value="HAD-like_sf"/>
</dbReference>
<protein>
    <submittedName>
        <fullName evidence="12">Cation-transporting atpase</fullName>
    </submittedName>
</protein>
<dbReference type="SUPFAM" id="SSF81653">
    <property type="entry name" value="Calcium ATPase, transduction domain A"/>
    <property type="match status" value="1"/>
</dbReference>
<dbReference type="Proteomes" id="UP000541610">
    <property type="component" value="Unassembled WGS sequence"/>
</dbReference>
<evidence type="ECO:0000256" key="1">
    <source>
        <dbReference type="ARBA" id="ARBA00004141"/>
    </source>
</evidence>
<dbReference type="NCBIfam" id="TIGR01657">
    <property type="entry name" value="P-ATPase-V"/>
    <property type="match status" value="1"/>
</dbReference>